<evidence type="ECO:0000313" key="2">
    <source>
        <dbReference type="Proteomes" id="UP000466345"/>
    </source>
</evidence>
<dbReference type="Proteomes" id="UP000466345">
    <property type="component" value="Unassembled WGS sequence"/>
</dbReference>
<protein>
    <submittedName>
        <fullName evidence="1">Uncharacterized protein</fullName>
    </submittedName>
</protein>
<name>A0A7K0CER4_9ACTN</name>
<proteinExistence type="predicted"/>
<dbReference type="AlphaFoldDB" id="A0A7K0CER4"/>
<dbReference type="EMBL" id="WEGJ01000005">
    <property type="protein sequence ID" value="MQY11958.1"/>
    <property type="molecule type" value="Genomic_DNA"/>
</dbReference>
<gene>
    <name evidence="1" type="ORF">SRB5_20860</name>
</gene>
<reference evidence="1 2" key="1">
    <citation type="submission" date="2019-10" db="EMBL/GenBank/DDBJ databases">
        <title>Streptomyces smaragdinus sp. nov. and Streptomyces fabii sp. nov., isolated from the gut of fungus growing-termite Macrotermes natalensis.</title>
        <authorList>
            <person name="Schwitalla J."/>
            <person name="Benndorf R."/>
            <person name="Martin K."/>
            <person name="De Beer W."/>
            <person name="Kaster A.-K."/>
            <person name="Vollmers J."/>
            <person name="Poulsen M."/>
            <person name="Beemelmanns C."/>
        </authorList>
    </citation>
    <scope>NUCLEOTIDE SEQUENCE [LARGE SCALE GENOMIC DNA]</scope>
    <source>
        <strain evidence="1 2">RB5</strain>
    </source>
</reference>
<sequence>MPTDAALDAQEELHRALGRRRNGRAAAEACLNRLTESWTRQSRDRAVEESAHRPWRLIAVQIPPRSDSVYDVEARDPLTPWHLAVIAVYQTAVDWDRATAALWVPHGIATQLLTPATPMTTIDLLADPTDWAAPAATLLATWNPAPDTA</sequence>
<comment type="caution">
    <text evidence="1">The sequence shown here is derived from an EMBL/GenBank/DDBJ whole genome shotgun (WGS) entry which is preliminary data.</text>
</comment>
<accession>A0A7K0CER4</accession>
<keyword evidence="2" id="KW-1185">Reference proteome</keyword>
<evidence type="ECO:0000313" key="1">
    <source>
        <dbReference type="EMBL" id="MQY11958.1"/>
    </source>
</evidence>
<organism evidence="1 2">
    <name type="scientific">Streptomyces smaragdinus</name>
    <dbReference type="NCBI Taxonomy" id="2585196"/>
    <lineage>
        <taxon>Bacteria</taxon>
        <taxon>Bacillati</taxon>
        <taxon>Actinomycetota</taxon>
        <taxon>Actinomycetes</taxon>
        <taxon>Kitasatosporales</taxon>
        <taxon>Streptomycetaceae</taxon>
        <taxon>Streptomyces</taxon>
    </lineage>
</organism>
<dbReference type="RefSeq" id="WP_153451293.1">
    <property type="nucleotide sequence ID" value="NZ_WEGJ01000005.1"/>
</dbReference>
<dbReference type="OrthoDB" id="4014278at2"/>